<proteinExistence type="inferred from homology"/>
<dbReference type="NCBIfam" id="NF010041">
    <property type="entry name" value="PRK13517.1-1"/>
    <property type="match status" value="1"/>
</dbReference>
<dbReference type="GO" id="GO:0005524">
    <property type="term" value="F:ATP binding"/>
    <property type="evidence" value="ECO:0007669"/>
    <property type="project" value="UniProtKB-KW"/>
</dbReference>
<evidence type="ECO:0000256" key="2">
    <source>
        <dbReference type="ARBA" id="ARBA00022741"/>
    </source>
</evidence>
<dbReference type="PANTHER" id="PTHR36510:SF1">
    <property type="entry name" value="GLUTAMATE--CYSTEINE LIGASE 2-RELATED"/>
    <property type="match status" value="1"/>
</dbReference>
<evidence type="ECO:0000313" key="7">
    <source>
        <dbReference type="EMBL" id="GGG45442.1"/>
    </source>
</evidence>
<dbReference type="InterPro" id="IPR050141">
    <property type="entry name" value="GCL_type2/YbdK_subfam"/>
</dbReference>
<comment type="caution">
    <text evidence="7">The sequence shown here is derived from an EMBL/GenBank/DDBJ whole genome shotgun (WGS) entry which is preliminary data.</text>
</comment>
<organism evidence="7 8">
    <name type="scientific">Kocuria dechangensis</name>
    <dbReference type="NCBI Taxonomy" id="1176249"/>
    <lineage>
        <taxon>Bacteria</taxon>
        <taxon>Bacillati</taxon>
        <taxon>Actinomycetota</taxon>
        <taxon>Actinomycetes</taxon>
        <taxon>Micrococcales</taxon>
        <taxon>Micrococcaceae</taxon>
        <taxon>Kocuria</taxon>
    </lineage>
</organism>
<gene>
    <name evidence="7" type="ORF">GCM10011374_04660</name>
</gene>
<comment type="catalytic activity">
    <reaction evidence="4 5">
        <text>L-cysteine + L-glutamate + ATP = gamma-L-glutamyl-L-cysteine + ADP + phosphate + H(+)</text>
        <dbReference type="Rhea" id="RHEA:13285"/>
        <dbReference type="ChEBI" id="CHEBI:15378"/>
        <dbReference type="ChEBI" id="CHEBI:29985"/>
        <dbReference type="ChEBI" id="CHEBI:30616"/>
        <dbReference type="ChEBI" id="CHEBI:35235"/>
        <dbReference type="ChEBI" id="CHEBI:43474"/>
        <dbReference type="ChEBI" id="CHEBI:58173"/>
        <dbReference type="ChEBI" id="CHEBI:456216"/>
        <dbReference type="EC" id="6.3.2.2"/>
    </reaction>
</comment>
<protein>
    <recommendedName>
        <fullName evidence="5">Putative glutamate--cysteine ligase 2</fullName>
        <ecNumber evidence="5">6.3.2.2</ecNumber>
    </recommendedName>
    <alternativeName>
        <fullName evidence="5">Gamma-glutamylcysteine synthetase 2</fullName>
        <shortName evidence="5">GCS 2</shortName>
        <shortName evidence="5">Gamma-GCS 2</shortName>
    </alternativeName>
</protein>
<dbReference type="SUPFAM" id="SSF55931">
    <property type="entry name" value="Glutamine synthetase/guanido kinase"/>
    <property type="match status" value="1"/>
</dbReference>
<evidence type="ECO:0000256" key="3">
    <source>
        <dbReference type="ARBA" id="ARBA00022840"/>
    </source>
</evidence>
<keyword evidence="8" id="KW-1185">Reference proteome</keyword>
<name>A0A917LNH3_9MICC</name>
<evidence type="ECO:0000256" key="1">
    <source>
        <dbReference type="ARBA" id="ARBA00022598"/>
    </source>
</evidence>
<keyword evidence="3 5" id="KW-0067">ATP-binding</keyword>
<dbReference type="RefSeq" id="WP_188534235.1">
    <property type="nucleotide sequence ID" value="NZ_BMEQ01000002.1"/>
</dbReference>
<dbReference type="Gene3D" id="3.30.590.20">
    <property type="match status" value="1"/>
</dbReference>
<feature type="region of interest" description="Disordered" evidence="6">
    <location>
        <begin position="32"/>
        <end position="55"/>
    </location>
</feature>
<evidence type="ECO:0000313" key="8">
    <source>
        <dbReference type="Proteomes" id="UP000638848"/>
    </source>
</evidence>
<dbReference type="HAMAP" id="MF_01609">
    <property type="entry name" value="Glu_cys_ligase_2"/>
    <property type="match status" value="1"/>
</dbReference>
<dbReference type="AlphaFoldDB" id="A0A917LNH3"/>
<dbReference type="InterPro" id="IPR011793">
    <property type="entry name" value="YbdK"/>
</dbReference>
<evidence type="ECO:0000256" key="4">
    <source>
        <dbReference type="ARBA" id="ARBA00048819"/>
    </source>
</evidence>
<dbReference type="PANTHER" id="PTHR36510">
    <property type="entry name" value="GLUTAMATE--CYSTEINE LIGASE 2-RELATED"/>
    <property type="match status" value="1"/>
</dbReference>
<dbReference type="Proteomes" id="UP000638848">
    <property type="component" value="Unassembled WGS sequence"/>
</dbReference>
<dbReference type="GO" id="GO:0042398">
    <property type="term" value="P:modified amino acid biosynthetic process"/>
    <property type="evidence" value="ECO:0007669"/>
    <property type="project" value="InterPro"/>
</dbReference>
<dbReference type="InterPro" id="IPR006336">
    <property type="entry name" value="GCS2"/>
</dbReference>
<dbReference type="Pfam" id="PF04107">
    <property type="entry name" value="GCS2"/>
    <property type="match status" value="1"/>
</dbReference>
<accession>A0A917LNH3</accession>
<dbReference type="GO" id="GO:0004357">
    <property type="term" value="F:glutamate-cysteine ligase activity"/>
    <property type="evidence" value="ECO:0007669"/>
    <property type="project" value="UniProtKB-EC"/>
</dbReference>
<evidence type="ECO:0000256" key="5">
    <source>
        <dbReference type="HAMAP-Rule" id="MF_01609"/>
    </source>
</evidence>
<reference evidence="7" key="1">
    <citation type="journal article" date="2014" name="Int. J. Syst. Evol. Microbiol.">
        <title>Complete genome sequence of Corynebacterium casei LMG S-19264T (=DSM 44701T), isolated from a smear-ripened cheese.</title>
        <authorList>
            <consortium name="US DOE Joint Genome Institute (JGI-PGF)"/>
            <person name="Walter F."/>
            <person name="Albersmeier A."/>
            <person name="Kalinowski J."/>
            <person name="Ruckert C."/>
        </authorList>
    </citation>
    <scope>NUCLEOTIDE SEQUENCE</scope>
    <source>
        <strain evidence="7">CGMCC 1.12187</strain>
    </source>
</reference>
<dbReference type="EMBL" id="BMEQ01000002">
    <property type="protein sequence ID" value="GGG45442.1"/>
    <property type="molecule type" value="Genomic_DNA"/>
</dbReference>
<sequence>MRGFGVEEELLLVDGLSLEPAPAAEEILRRHEERGRPAAGTAARLDGTARPRAGSGHALALELQREQLEVVGPPRHTLAGQVAAIRAGRALADAAAREVGTRVVALATPVSPAPAHLVDIPRFQLIQQRFGILTPRQLTCGFHVHVAVESREEGVAVLDRIRVWLPVLVALGANSPFWYGTDTGFASFRYQAWSRWPTAGPSEVFGSVEAYDRLLRALLASGVPLDDGMIYFDARLSSRFPTVEVRVTDVCLEAEHAGVLAALVRALVETASRQWRAGAPAPPVGVTELRTWSWRASKSGTEDELVDPGTGTPAPAEQVVAGLLRLLRPVLADLGEEEPVAAVVAGILRHGSGARRQRTAYAAHGDVREVVRAALDLTHRPAAGSPAAGAA</sequence>
<keyword evidence="2 5" id="KW-0547">Nucleotide-binding</keyword>
<reference evidence="7" key="2">
    <citation type="submission" date="2020-09" db="EMBL/GenBank/DDBJ databases">
        <authorList>
            <person name="Sun Q."/>
            <person name="Zhou Y."/>
        </authorList>
    </citation>
    <scope>NUCLEOTIDE SEQUENCE</scope>
    <source>
        <strain evidence="7">CGMCC 1.12187</strain>
    </source>
</reference>
<dbReference type="NCBIfam" id="TIGR02050">
    <property type="entry name" value="gshA_cyan_rel"/>
    <property type="match status" value="1"/>
</dbReference>
<dbReference type="InterPro" id="IPR014746">
    <property type="entry name" value="Gln_synth/guanido_kin_cat_dom"/>
</dbReference>
<dbReference type="EC" id="6.3.2.2" evidence="5"/>
<comment type="function">
    <text evidence="5">ATP-dependent carboxylate-amine ligase which exhibits weak glutamate--cysteine ligase activity.</text>
</comment>
<keyword evidence="1 5" id="KW-0436">Ligase</keyword>
<comment type="similarity">
    <text evidence="5">Belongs to the glutamate--cysteine ligase type 2 family. YbdK subfamily.</text>
</comment>
<evidence type="ECO:0000256" key="6">
    <source>
        <dbReference type="SAM" id="MobiDB-lite"/>
    </source>
</evidence>